<sequence length="114" mass="12515">MDLVTYLCFKRPLDFLSGGNFSAFGSAEKGSQERLLFFPTPILAAAAFARGFDTSNSQAIVAGYHSVDHSDRGASMLGNFTGFSRINQSVIDDQPTLPIEGAWLLLPFRFHYFG</sequence>
<organism evidence="1 2">
    <name type="scientific">Ktedonospora formicarum</name>
    <dbReference type="NCBI Taxonomy" id="2778364"/>
    <lineage>
        <taxon>Bacteria</taxon>
        <taxon>Bacillati</taxon>
        <taxon>Chloroflexota</taxon>
        <taxon>Ktedonobacteria</taxon>
        <taxon>Ktedonobacterales</taxon>
        <taxon>Ktedonobacteraceae</taxon>
        <taxon>Ktedonospora</taxon>
    </lineage>
</organism>
<gene>
    <name evidence="1" type="ORF">KSX_80340</name>
</gene>
<reference evidence="1" key="1">
    <citation type="submission" date="2020-10" db="EMBL/GenBank/DDBJ databases">
        <title>Taxonomic study of unclassified bacteria belonging to the class Ktedonobacteria.</title>
        <authorList>
            <person name="Yabe S."/>
            <person name="Wang C.M."/>
            <person name="Zheng Y."/>
            <person name="Sakai Y."/>
            <person name="Cavaletti L."/>
            <person name="Monciardini P."/>
            <person name="Donadio S."/>
        </authorList>
    </citation>
    <scope>NUCLEOTIDE SEQUENCE</scope>
    <source>
        <strain evidence="1">SOSP1-1</strain>
    </source>
</reference>
<comment type="caution">
    <text evidence="1">The sequence shown here is derived from an EMBL/GenBank/DDBJ whole genome shotgun (WGS) entry which is preliminary data.</text>
</comment>
<evidence type="ECO:0000313" key="1">
    <source>
        <dbReference type="EMBL" id="GHO49871.1"/>
    </source>
</evidence>
<proteinExistence type="predicted"/>
<dbReference type="AlphaFoldDB" id="A0A8J3MXD6"/>
<dbReference type="EMBL" id="BNJF01000006">
    <property type="protein sequence ID" value="GHO49871.1"/>
    <property type="molecule type" value="Genomic_DNA"/>
</dbReference>
<name>A0A8J3MXD6_9CHLR</name>
<dbReference type="Proteomes" id="UP000612362">
    <property type="component" value="Unassembled WGS sequence"/>
</dbReference>
<accession>A0A8J3MXD6</accession>
<protein>
    <submittedName>
        <fullName evidence="1">Uncharacterized protein</fullName>
    </submittedName>
</protein>
<keyword evidence="2" id="KW-1185">Reference proteome</keyword>
<evidence type="ECO:0000313" key="2">
    <source>
        <dbReference type="Proteomes" id="UP000612362"/>
    </source>
</evidence>